<feature type="region of interest" description="Disordered" evidence="1">
    <location>
        <begin position="370"/>
        <end position="455"/>
    </location>
</feature>
<reference evidence="3" key="1">
    <citation type="submission" date="2025-08" db="UniProtKB">
        <authorList>
            <consortium name="RefSeq"/>
        </authorList>
    </citation>
    <scope>IDENTIFICATION</scope>
    <source>
        <tissue evidence="3">Silk gland</tissue>
    </source>
</reference>
<feature type="compositionally biased region" description="Low complexity" evidence="1">
    <location>
        <begin position="405"/>
        <end position="417"/>
    </location>
</feature>
<keyword evidence="2" id="KW-1185">Reference proteome</keyword>
<evidence type="ECO:0000313" key="3">
    <source>
        <dbReference type="RefSeq" id="XP_028042189.1"/>
    </source>
</evidence>
<feature type="compositionally biased region" description="Basic residues" evidence="1">
    <location>
        <begin position="379"/>
        <end position="393"/>
    </location>
</feature>
<dbReference type="AlphaFoldDB" id="A0A6J2KPY6"/>
<feature type="compositionally biased region" description="Basic and acidic residues" evidence="1">
    <location>
        <begin position="1"/>
        <end position="13"/>
    </location>
</feature>
<protein>
    <submittedName>
        <fullName evidence="3">Uncharacterized protein LOC114251938</fullName>
    </submittedName>
</protein>
<evidence type="ECO:0000313" key="2">
    <source>
        <dbReference type="Proteomes" id="UP000504629"/>
    </source>
</evidence>
<gene>
    <name evidence="3" type="primary">LOC114251938</name>
</gene>
<feature type="compositionally biased region" description="Basic and acidic residues" evidence="1">
    <location>
        <begin position="22"/>
        <end position="48"/>
    </location>
</feature>
<accession>A0A6J2KPY6</accession>
<proteinExistence type="predicted"/>
<evidence type="ECO:0000256" key="1">
    <source>
        <dbReference type="SAM" id="MobiDB-lite"/>
    </source>
</evidence>
<dbReference type="RefSeq" id="XP_028042189.1">
    <property type="nucleotide sequence ID" value="XM_028186388.1"/>
</dbReference>
<sequence length="535" mass="61772">MSEKANETVESNKMEANMSRQNMEDERIQSRRNEDEESIDEQHNKSGEVEEEDLMETEYNIRQNEENEEDWTVVKRSKAKRWKPNSVDVCISSKNQLPKQFALAKLFHRLNIGGITRVKYINAFKVLLAFEDIAFSEKFAACPEIQEQGWRIQNSWEVNISYGIVKNMEIGISEDDLMENIRTSNNCEIVAIKRLNKRNPASPGWIDSETIRLSFKGNSLPEYVYLFNTRVKVEAYIFPVTQCSNCWRFGHSAKYCPSTKIFCPKCGKHHPNCETNSFKCINCKGNHMALAKTCPIYLKERRIREIMSEFNCTYRKASLMYVPPFSPAVHRETSENITYTMQNTTFPTDPRNKNSYASVVSKITQDENNTLFSNEHLKSSKKNKRKSKKRKQRFSSDQSIHDWDASSQASETSSDTSGPIKEGNQDAGQGGSCHPHIPSTSTTQDPKPQTTLHDTSKYFRRDRTRKIHSGSDISIMEVLYKLKEVVFCSNKPWSVKFKLCINYLLDWTINVMLINLPDASTFKKWFTLIFDSING</sequence>
<dbReference type="Proteomes" id="UP000504629">
    <property type="component" value="Unplaced"/>
</dbReference>
<name>A0A6J2KPY6_BOMMA</name>
<organism evidence="2 3">
    <name type="scientific">Bombyx mandarina</name>
    <name type="common">Wild silk moth</name>
    <name type="synonym">Wild silkworm</name>
    <dbReference type="NCBI Taxonomy" id="7092"/>
    <lineage>
        <taxon>Eukaryota</taxon>
        <taxon>Metazoa</taxon>
        <taxon>Ecdysozoa</taxon>
        <taxon>Arthropoda</taxon>
        <taxon>Hexapoda</taxon>
        <taxon>Insecta</taxon>
        <taxon>Pterygota</taxon>
        <taxon>Neoptera</taxon>
        <taxon>Endopterygota</taxon>
        <taxon>Lepidoptera</taxon>
        <taxon>Glossata</taxon>
        <taxon>Ditrysia</taxon>
        <taxon>Bombycoidea</taxon>
        <taxon>Bombycidae</taxon>
        <taxon>Bombycinae</taxon>
        <taxon>Bombyx</taxon>
    </lineage>
</organism>
<dbReference type="KEGG" id="bman:114251938"/>
<feature type="region of interest" description="Disordered" evidence="1">
    <location>
        <begin position="1"/>
        <end position="54"/>
    </location>
</feature>
<feature type="compositionally biased region" description="Polar residues" evidence="1">
    <location>
        <begin position="438"/>
        <end position="453"/>
    </location>
</feature>
<dbReference type="OrthoDB" id="3039988at2759"/>
<dbReference type="GeneID" id="114251938"/>